<dbReference type="EMBL" id="LGRX02005140">
    <property type="protein sequence ID" value="KAK3279087.1"/>
    <property type="molecule type" value="Genomic_DNA"/>
</dbReference>
<evidence type="ECO:0000256" key="2">
    <source>
        <dbReference type="SAM" id="Phobius"/>
    </source>
</evidence>
<evidence type="ECO:0000313" key="5">
    <source>
        <dbReference type="Proteomes" id="UP001190700"/>
    </source>
</evidence>
<comment type="caution">
    <text evidence="4">The sequence shown here is derived from an EMBL/GenBank/DDBJ whole genome shotgun (WGS) entry which is preliminary data.</text>
</comment>
<feature type="region of interest" description="Disordered" evidence="1">
    <location>
        <begin position="998"/>
        <end position="1017"/>
    </location>
</feature>
<evidence type="ECO:0000256" key="1">
    <source>
        <dbReference type="SAM" id="MobiDB-lite"/>
    </source>
</evidence>
<protein>
    <recommendedName>
        <fullName evidence="3">CARDB domain-containing protein</fullName>
    </recommendedName>
</protein>
<dbReference type="EMBL" id="LGRX02005140">
    <property type="protein sequence ID" value="KAK3279089.1"/>
    <property type="molecule type" value="Genomic_DNA"/>
</dbReference>
<reference evidence="4 5" key="1">
    <citation type="journal article" date="2015" name="Genome Biol. Evol.">
        <title>Comparative Genomics of a Bacterivorous Green Alga Reveals Evolutionary Causalities and Consequences of Phago-Mixotrophic Mode of Nutrition.</title>
        <authorList>
            <person name="Burns J.A."/>
            <person name="Paasch A."/>
            <person name="Narechania A."/>
            <person name="Kim E."/>
        </authorList>
    </citation>
    <scope>NUCLEOTIDE SEQUENCE [LARGE SCALE GENOMIC DNA]</scope>
    <source>
        <strain evidence="4">PLY_AMNH</strain>
    </source>
</reference>
<evidence type="ECO:0000313" key="4">
    <source>
        <dbReference type="EMBL" id="KAK3279089.1"/>
    </source>
</evidence>
<dbReference type="Gene3D" id="2.60.40.10">
    <property type="entry name" value="Immunoglobulins"/>
    <property type="match status" value="1"/>
</dbReference>
<dbReference type="EMBL" id="LGRX02005140">
    <property type="protein sequence ID" value="KAK3279086.1"/>
    <property type="molecule type" value="Genomic_DNA"/>
</dbReference>
<gene>
    <name evidence="4" type="ORF">CYMTET_13022</name>
</gene>
<keyword evidence="2" id="KW-0812">Transmembrane</keyword>
<keyword evidence="2" id="KW-1133">Transmembrane helix</keyword>
<dbReference type="AlphaFoldDB" id="A0AAE0GIY7"/>
<dbReference type="EMBL" id="LGRX02005140">
    <property type="protein sequence ID" value="KAK3279088.1"/>
    <property type="molecule type" value="Genomic_DNA"/>
</dbReference>
<feature type="transmembrane region" description="Helical" evidence="2">
    <location>
        <begin position="1145"/>
        <end position="1168"/>
    </location>
</feature>
<proteinExistence type="predicted"/>
<evidence type="ECO:0000259" key="3">
    <source>
        <dbReference type="Pfam" id="PF07705"/>
    </source>
</evidence>
<feature type="domain" description="CARDB" evidence="3">
    <location>
        <begin position="843"/>
        <end position="941"/>
    </location>
</feature>
<keyword evidence="2" id="KW-0472">Membrane</keyword>
<keyword evidence="5" id="KW-1185">Reference proteome</keyword>
<reference evidence="4" key="2">
    <citation type="submission" date="2023-06" db="EMBL/GenBank/DDBJ databases">
        <title>Long-read-based genome assembly of the green algal bacterivore Cymbomonas tetramitiformis.</title>
        <authorList>
            <person name="Gyaltshen Y."/>
            <person name="Rozenberg A."/>
            <person name="Paasch A."/>
            <person name="Burns J.A."/>
            <person name="Warring S."/>
            <person name="Larson R."/>
            <person name="Maurer-Alcala X."/>
            <person name="Dacks J."/>
            <person name="Kim E."/>
        </authorList>
    </citation>
    <scope>NUCLEOTIDE SEQUENCE</scope>
    <source>
        <strain evidence="4">PLY_AMNH</strain>
    </source>
</reference>
<dbReference type="InterPro" id="IPR013783">
    <property type="entry name" value="Ig-like_fold"/>
</dbReference>
<organism evidence="4 5">
    <name type="scientific">Cymbomonas tetramitiformis</name>
    <dbReference type="NCBI Taxonomy" id="36881"/>
    <lineage>
        <taxon>Eukaryota</taxon>
        <taxon>Viridiplantae</taxon>
        <taxon>Chlorophyta</taxon>
        <taxon>Pyramimonadophyceae</taxon>
        <taxon>Pyramimonadales</taxon>
        <taxon>Pyramimonadaceae</taxon>
        <taxon>Cymbomonas</taxon>
    </lineage>
</organism>
<accession>A0AAE0GIY7</accession>
<dbReference type="Pfam" id="PF07705">
    <property type="entry name" value="CARDB"/>
    <property type="match status" value="1"/>
</dbReference>
<sequence length="1255" mass="139716">MRIQITLKATGKKTSAFNRTASQSSGTRAEITSSENEFNDSREIDPRTSFRNTNGYIGVFGFDALKDIRYVGARYFRTLSYSLIEGNYTDYFYGIWKVEVHFTSNSVTLQVVQNAIRDVYGNANLQSNLVVYTLGSQQSTQPHFKVAGIEVPFEKTVCLTPEDVNTYEADCPVDADCKEGGCIQSKCMYNSFTLNYTEFNPAGSGWPVGKGYVNVLYYDGEAVLRETAHESLDEGQSRSVQHNMNFGNNSINIPQTEWGVIDREQHKLELYLDERNYNRFAGKIFIQYCGFSNSTLSSPPKEPCGCVPNLDGGLGLGVGDSFWDWSTKGNCLNPEDSTVVNGKEGVFITITERETVDILGNPDFRQGRGPSYAEMIAPFHSSSTLGLNGFSETFQVVEVSGPQQLVPGETKRTTFFMDLPPLDRQTRIFQLQTRIFQLQVDSGRNVSETSEANRYDATFDMCWPADLQPGDLTLHPRPGTGAAPIPMKWGGEYCITPQYVQKSGDGYTSSESQTFYEFSYWERNEGYANIEGDSYETHWFWDGFKTLAIRQGALIAGERVNMTVTLDFGEPDVMNASVVHELRLCLDCLNEVAEVGHAFEYNSADNREANNEVEPITLKFCNFGVDLHSSTGVQIGTQFIEWTDFACLVDADFADWDRVYCIENGCQRYGGDAVEEVEVTYTEGNVGLQEAEVWFTNKSGWRNEWRVDGMELVNQLDRPDLKAGGERLVSMSHTGAHYGLQQLSFRDLGVVDKYPHNFTLNLDVQNDVPWKTREENFWWVELRFCTSDLMMMTPSQCGCPGDLVAIPEVTIGRRQTTWGTQICLDDDDVDYGYGLSSEYLLEYAGVNVSYGVKNIGEWPARGVPGWNNRLYFDGNNDIRDYTDNTLDPGQSDTWFHPWIFDNKTKTSTGLQVVLDTFRHEIKLAVDPENLIGETDENNNYTIAVYFRRELEKAGLECPDPPPALPCRRSISAVPAIPTPSASPPSPPASLHLPPAIPPIPPPPATHATTAMRHRDRDEGNSSVGCTCVFPFSVQITLFIDLDKFEQTTFVQELADAVSAVPELVVVREVVAGSVVVTVDILPVPPTEVWARSWELHAEEDLQSGTYELQGTNDYTTIITQFSTEAYAAAYPDPPPAEEDSGSTALAVWLLAILIIVGAMVLSVAAVVIHLRRKRGWVCHPGSGYLEEGYSHSMDSMPPLPGSVEYLRMLNETQGNAEGGAEGGDNGGGGVPAARDYLRLDRPIRQGGCNDRHCCW</sequence>
<dbReference type="Proteomes" id="UP001190700">
    <property type="component" value="Unassembled WGS sequence"/>
</dbReference>
<name>A0AAE0GIY7_9CHLO</name>
<dbReference type="InterPro" id="IPR011635">
    <property type="entry name" value="CARDB"/>
</dbReference>